<feature type="domain" description="Glycosyl transferase family 1" evidence="1">
    <location>
        <begin position="211"/>
        <end position="361"/>
    </location>
</feature>
<evidence type="ECO:0000259" key="1">
    <source>
        <dbReference type="Pfam" id="PF00534"/>
    </source>
</evidence>
<dbReference type="EMBL" id="JAADJS010000002">
    <property type="protein sequence ID" value="NGX87665.1"/>
    <property type="molecule type" value="Genomic_DNA"/>
</dbReference>
<dbReference type="GO" id="GO:1901135">
    <property type="term" value="P:carbohydrate derivative metabolic process"/>
    <property type="evidence" value="ECO:0007669"/>
    <property type="project" value="UniProtKB-ARBA"/>
</dbReference>
<dbReference type="SUPFAM" id="SSF53756">
    <property type="entry name" value="UDP-Glycosyltransferase/glycogen phosphorylase"/>
    <property type="match status" value="1"/>
</dbReference>
<dbReference type="GO" id="GO:0016757">
    <property type="term" value="F:glycosyltransferase activity"/>
    <property type="evidence" value="ECO:0007669"/>
    <property type="project" value="InterPro"/>
</dbReference>
<evidence type="ECO:0000313" key="2">
    <source>
        <dbReference type="EMBL" id="NGX87665.1"/>
    </source>
</evidence>
<dbReference type="RefSeq" id="WP_165059121.1">
    <property type="nucleotide sequence ID" value="NZ_JAADJS010000002.1"/>
</dbReference>
<dbReference type="AlphaFoldDB" id="A0A6M2B3K5"/>
<dbReference type="PANTHER" id="PTHR12526:SF630">
    <property type="entry name" value="GLYCOSYLTRANSFERASE"/>
    <property type="match status" value="1"/>
</dbReference>
<protein>
    <submittedName>
        <fullName evidence="2">Glycosyltransferase family 4 protein</fullName>
    </submittedName>
</protein>
<keyword evidence="3" id="KW-1185">Reference proteome</keyword>
<organism evidence="2 3">
    <name type="scientific">Rahnella contaminans</name>
    <dbReference type="NCBI Taxonomy" id="2703882"/>
    <lineage>
        <taxon>Bacteria</taxon>
        <taxon>Pseudomonadati</taxon>
        <taxon>Pseudomonadota</taxon>
        <taxon>Gammaproteobacteria</taxon>
        <taxon>Enterobacterales</taxon>
        <taxon>Yersiniaceae</taxon>
        <taxon>Rahnella</taxon>
    </lineage>
</organism>
<reference evidence="2 3" key="1">
    <citation type="submission" date="2020-03" db="EMBL/GenBank/DDBJ databases">
        <title>Rahnella aceri sp. nov., isoated from traditional Jeju Makgeolli.</title>
        <authorList>
            <person name="Kim I.S."/>
            <person name="Jeon D."/>
        </authorList>
    </citation>
    <scope>NUCLEOTIDE SEQUENCE [LARGE SCALE GENOMIC DNA]</scope>
    <source>
        <strain evidence="2 3">Lac-M11</strain>
    </source>
</reference>
<dbReference type="InterPro" id="IPR001296">
    <property type="entry name" value="Glyco_trans_1"/>
</dbReference>
<accession>A0A6M2B3K5</accession>
<keyword evidence="2" id="KW-0808">Transferase</keyword>
<dbReference type="PANTHER" id="PTHR12526">
    <property type="entry name" value="GLYCOSYLTRANSFERASE"/>
    <property type="match status" value="1"/>
</dbReference>
<dbReference type="Gene3D" id="3.40.50.2000">
    <property type="entry name" value="Glycogen Phosphorylase B"/>
    <property type="match status" value="2"/>
</dbReference>
<proteinExistence type="predicted"/>
<gene>
    <name evidence="2" type="ORF">GW579_11280</name>
</gene>
<dbReference type="Proteomes" id="UP000476696">
    <property type="component" value="Unassembled WGS sequence"/>
</dbReference>
<evidence type="ECO:0000313" key="3">
    <source>
        <dbReference type="Proteomes" id="UP000476696"/>
    </source>
</evidence>
<dbReference type="Pfam" id="PF00534">
    <property type="entry name" value="Glycos_transf_1"/>
    <property type="match status" value="1"/>
</dbReference>
<name>A0A6M2B3K5_9GAMM</name>
<sequence>MKKILVACRGYYPDIAGGGEISTKLLTEQLSSLGYEVEVLAVSDADYKDQVNSIDVNRVKYSNLYWSMKNKEVSRVKKLIWHVVDSNNISFANKIGAILEKVKPEIFITSTIEDISSLAWKIAKEKGIRTIHILRSYTLLCVNANMYKEDNCGSQCGLCKSMTILKKSNSKYVDDVVGISRFVLDEHIRSGYFKNAQQHVIYNICLEDVLKERQYNGFNGKIINFGYLGRVHKTKGIDLIFAALSKLPDCITKNISLKIAGDGDKDYILHLSDEARKSKLNVEFLGNVPANDFLDCLDLLIVPSKWNEPFGRVIIESMARKVPVAAKEVGGIPELLSDNQGFLFDNEEQLTLLIRNYLESNLHFKFILNNFETKNIVNKWNDLLS</sequence>
<comment type="caution">
    <text evidence="2">The sequence shown here is derived from an EMBL/GenBank/DDBJ whole genome shotgun (WGS) entry which is preliminary data.</text>
</comment>